<dbReference type="Proteomes" id="UP001519460">
    <property type="component" value="Unassembled WGS sequence"/>
</dbReference>
<evidence type="ECO:0000256" key="2">
    <source>
        <dbReference type="PROSITE-ProRule" id="PRU00276"/>
    </source>
</evidence>
<dbReference type="Gene3D" id="4.10.70.10">
    <property type="entry name" value="Disintegrin domain"/>
    <property type="match status" value="1"/>
</dbReference>
<dbReference type="InterPro" id="IPR001590">
    <property type="entry name" value="Peptidase_M12B"/>
</dbReference>
<dbReference type="InterPro" id="IPR036436">
    <property type="entry name" value="Disintegrin_dom_sf"/>
</dbReference>
<dbReference type="EMBL" id="JACVVK020000122">
    <property type="protein sequence ID" value="KAK7490840.1"/>
    <property type="molecule type" value="Genomic_DNA"/>
</dbReference>
<dbReference type="InterPro" id="IPR032029">
    <property type="entry name" value="ADAM17_MPD"/>
</dbReference>
<dbReference type="Gene3D" id="3.40.390.10">
    <property type="entry name" value="Collagenase (Catalytic Domain)"/>
    <property type="match status" value="1"/>
</dbReference>
<feature type="domain" description="Disintegrin" evidence="3">
    <location>
        <begin position="68"/>
        <end position="155"/>
    </location>
</feature>
<dbReference type="PROSITE" id="PS50214">
    <property type="entry name" value="DISINTEGRIN_2"/>
    <property type="match status" value="1"/>
</dbReference>
<dbReference type="SMART" id="SM00050">
    <property type="entry name" value="DISIN"/>
    <property type="match status" value="1"/>
</dbReference>
<feature type="domain" description="Peptidase M12B" evidence="4">
    <location>
        <begin position="1"/>
        <end position="67"/>
    </location>
</feature>
<comment type="caution">
    <text evidence="2">Lacks conserved residue(s) required for the propagation of feature annotation.</text>
</comment>
<feature type="non-terminal residue" evidence="5">
    <location>
        <position position="1"/>
    </location>
</feature>
<evidence type="ECO:0000313" key="5">
    <source>
        <dbReference type="EMBL" id="KAK7490840.1"/>
    </source>
</evidence>
<dbReference type="Pfam" id="PF13574">
    <property type="entry name" value="Reprolysin_2"/>
    <property type="match status" value="1"/>
</dbReference>
<evidence type="ECO:0000313" key="6">
    <source>
        <dbReference type="Proteomes" id="UP001519460"/>
    </source>
</evidence>
<dbReference type="AlphaFoldDB" id="A0ABD0KVN7"/>
<gene>
    <name evidence="5" type="ORF">BaRGS_00017896</name>
</gene>
<dbReference type="FunFam" id="4.10.70.10:FF:000003">
    <property type="entry name" value="Disintegrin and metalloproteinase domain-containing protein 17"/>
    <property type="match status" value="1"/>
</dbReference>
<dbReference type="PANTHER" id="PTHR45702">
    <property type="entry name" value="ADAM10/ADAM17 METALLOPEPTIDASE FAMILY MEMBER"/>
    <property type="match status" value="1"/>
</dbReference>
<dbReference type="InterPro" id="IPR051489">
    <property type="entry name" value="ADAM_Metalloproteinase"/>
</dbReference>
<proteinExistence type="predicted"/>
<dbReference type="SUPFAM" id="SSF55486">
    <property type="entry name" value="Metalloproteases ('zincins'), catalytic domain"/>
    <property type="match status" value="1"/>
</dbReference>
<dbReference type="Pfam" id="PF00200">
    <property type="entry name" value="Disintegrin"/>
    <property type="match status" value="1"/>
</dbReference>
<dbReference type="InterPro" id="IPR024079">
    <property type="entry name" value="MetalloPept_cat_dom_sf"/>
</dbReference>
<dbReference type="InterPro" id="IPR001762">
    <property type="entry name" value="Disintegrin_dom"/>
</dbReference>
<evidence type="ECO:0008006" key="7">
    <source>
        <dbReference type="Google" id="ProtNLM"/>
    </source>
</evidence>
<name>A0ABD0KVN7_9CAEN</name>
<organism evidence="5 6">
    <name type="scientific">Batillaria attramentaria</name>
    <dbReference type="NCBI Taxonomy" id="370345"/>
    <lineage>
        <taxon>Eukaryota</taxon>
        <taxon>Metazoa</taxon>
        <taxon>Spiralia</taxon>
        <taxon>Lophotrochozoa</taxon>
        <taxon>Mollusca</taxon>
        <taxon>Gastropoda</taxon>
        <taxon>Caenogastropoda</taxon>
        <taxon>Sorbeoconcha</taxon>
        <taxon>Cerithioidea</taxon>
        <taxon>Batillariidae</taxon>
        <taxon>Batillaria</taxon>
    </lineage>
</organism>
<dbReference type="PROSITE" id="PS50215">
    <property type="entry name" value="ADAM_MEPRO"/>
    <property type="match status" value="1"/>
</dbReference>
<reference evidence="5 6" key="1">
    <citation type="journal article" date="2023" name="Sci. Data">
        <title>Genome assembly of the Korean intertidal mud-creeper Batillaria attramentaria.</title>
        <authorList>
            <person name="Patra A.K."/>
            <person name="Ho P.T."/>
            <person name="Jun S."/>
            <person name="Lee S.J."/>
            <person name="Kim Y."/>
            <person name="Won Y.J."/>
        </authorList>
    </citation>
    <scope>NUCLEOTIDE SEQUENCE [LARGE SCALE GENOMIC DNA]</scope>
    <source>
        <strain evidence="5">Wonlab-2016</strain>
    </source>
</reference>
<dbReference type="Gene3D" id="4.10.70.30">
    <property type="match status" value="1"/>
</dbReference>
<sequence>LGHSWGSEHDPDTAECAPDSFKHGRFIMWPYAVEGIEENNARFSPCSVRWISGVLENKAGACFTDSVAAFCGNGILDEGEECDSRGDAADPCCTSDCQLKPGAKCSDTDFDCCLKCQVAPSGHTCAHAVPDICKAASFCNGNDYRTCPENKPTADGTACGERGTCYRGRCQSFCETRGKAANLTLRPCICDNVTESCKVCCGQSHPNGTKVSCRPTEELLADGRFCGAGYCQGGVCRAYETTTILRIYTFVASLNINALVEFIRSNIVGTVVVLSLLVWVPACVAVTHY</sequence>
<feature type="non-terminal residue" evidence="5">
    <location>
        <position position="289"/>
    </location>
</feature>
<dbReference type="SUPFAM" id="SSF57552">
    <property type="entry name" value="Blood coagulation inhibitor (disintegrin)"/>
    <property type="match status" value="1"/>
</dbReference>
<accession>A0ABD0KVN7</accession>
<evidence type="ECO:0000259" key="4">
    <source>
        <dbReference type="PROSITE" id="PS50215"/>
    </source>
</evidence>
<dbReference type="Pfam" id="PF16698">
    <property type="entry name" value="ADAM17_MPD"/>
    <property type="match status" value="1"/>
</dbReference>
<protein>
    <recommendedName>
        <fullName evidence="7">Disintegrin domain-containing protein</fullName>
    </recommendedName>
</protein>
<comment type="caution">
    <text evidence="5">The sequence shown here is derived from an EMBL/GenBank/DDBJ whole genome shotgun (WGS) entry which is preliminary data.</text>
</comment>
<evidence type="ECO:0000256" key="1">
    <source>
        <dbReference type="ARBA" id="ARBA00023157"/>
    </source>
</evidence>
<dbReference type="PANTHER" id="PTHR45702:SF6">
    <property type="entry name" value="DISINTEGRIN AND METALLOPROTEINASE DOMAIN-CONTAINING PROTEIN 17"/>
    <property type="match status" value="1"/>
</dbReference>
<evidence type="ECO:0000259" key="3">
    <source>
        <dbReference type="PROSITE" id="PS50214"/>
    </source>
</evidence>
<keyword evidence="6" id="KW-1185">Reference proteome</keyword>
<keyword evidence="1" id="KW-1015">Disulfide bond</keyword>